<dbReference type="InterPro" id="IPR036390">
    <property type="entry name" value="WH_DNA-bd_sf"/>
</dbReference>
<keyword evidence="3" id="KW-0238">DNA-binding</keyword>
<organism evidence="6 7">
    <name type="scientific">Pontimonas salivibrio</name>
    <dbReference type="NCBI Taxonomy" id="1159327"/>
    <lineage>
        <taxon>Bacteria</taxon>
        <taxon>Bacillati</taxon>
        <taxon>Actinomycetota</taxon>
        <taxon>Actinomycetes</taxon>
        <taxon>Micrococcales</taxon>
        <taxon>Microbacteriaceae</taxon>
        <taxon>Pontimonas</taxon>
    </lineage>
</organism>
<dbReference type="EMBL" id="CP026923">
    <property type="protein sequence ID" value="AVG24212.1"/>
    <property type="molecule type" value="Genomic_DNA"/>
</dbReference>
<dbReference type="PANTHER" id="PTHR34294">
    <property type="entry name" value="TRANSCRIPTIONAL REGULATOR-RELATED"/>
    <property type="match status" value="1"/>
</dbReference>
<reference evidence="6 7" key="1">
    <citation type="submission" date="2018-02" db="EMBL/GenBank/DDBJ databases">
        <title>Complete genome of the streamlined marine actinobacterium Pontimonas salivibrio CL-TW6 adapted to coastal planktonic lifestype.</title>
        <authorList>
            <person name="Cho B.C."/>
            <person name="Hardies S.C."/>
            <person name="Jang G.I."/>
            <person name="Hwang C.Y."/>
        </authorList>
    </citation>
    <scope>NUCLEOTIDE SEQUENCE [LARGE SCALE GENOMIC DNA]</scope>
    <source>
        <strain evidence="6 7">CL-TW6</strain>
    </source>
</reference>
<dbReference type="PANTHER" id="PTHR34294:SF1">
    <property type="entry name" value="TRANSCRIPTIONAL REGULATOR LSRR"/>
    <property type="match status" value="1"/>
</dbReference>
<dbReference type="SUPFAM" id="SSF46785">
    <property type="entry name" value="Winged helix' DNA-binding domain"/>
    <property type="match status" value="1"/>
</dbReference>
<proteinExistence type="inferred from homology"/>
<dbReference type="Pfam" id="PF04198">
    <property type="entry name" value="Sugar-bind"/>
    <property type="match status" value="1"/>
</dbReference>
<keyword evidence="2" id="KW-0805">Transcription regulation</keyword>
<dbReference type="KEGG" id="psai:C3B54_111262"/>
<gene>
    <name evidence="6" type="ORF">C3B54_111262</name>
</gene>
<evidence type="ECO:0000259" key="5">
    <source>
        <dbReference type="Pfam" id="PF04198"/>
    </source>
</evidence>
<evidence type="ECO:0000256" key="2">
    <source>
        <dbReference type="ARBA" id="ARBA00023015"/>
    </source>
</evidence>
<evidence type="ECO:0000256" key="4">
    <source>
        <dbReference type="ARBA" id="ARBA00023163"/>
    </source>
</evidence>
<comment type="similarity">
    <text evidence="1">Belongs to the SorC transcriptional regulatory family.</text>
</comment>
<dbReference type="OrthoDB" id="186585at2"/>
<dbReference type="Gene3D" id="1.10.10.10">
    <property type="entry name" value="Winged helix-like DNA-binding domain superfamily/Winged helix DNA-binding domain"/>
    <property type="match status" value="1"/>
</dbReference>
<evidence type="ECO:0000313" key="6">
    <source>
        <dbReference type="EMBL" id="AVG24212.1"/>
    </source>
</evidence>
<feature type="domain" description="Sugar-binding" evidence="5">
    <location>
        <begin position="63"/>
        <end position="316"/>
    </location>
</feature>
<dbReference type="InterPro" id="IPR007324">
    <property type="entry name" value="Sugar-bd_dom_put"/>
</dbReference>
<dbReference type="Gene3D" id="3.40.50.1360">
    <property type="match status" value="1"/>
</dbReference>
<keyword evidence="7" id="KW-1185">Reference proteome</keyword>
<dbReference type="AlphaFoldDB" id="A0A2L2BRH9"/>
<protein>
    <submittedName>
        <fullName evidence="6">LsrR/DeoR-like transcription factor</fullName>
    </submittedName>
</protein>
<dbReference type="GO" id="GO:0030246">
    <property type="term" value="F:carbohydrate binding"/>
    <property type="evidence" value="ECO:0007669"/>
    <property type="project" value="InterPro"/>
</dbReference>
<evidence type="ECO:0000313" key="7">
    <source>
        <dbReference type="Proteomes" id="UP000243077"/>
    </source>
</evidence>
<dbReference type="Proteomes" id="UP000243077">
    <property type="component" value="Chromosome"/>
</dbReference>
<dbReference type="SUPFAM" id="SSF100950">
    <property type="entry name" value="NagB/RpiA/CoA transferase-like"/>
    <property type="match status" value="1"/>
</dbReference>
<evidence type="ECO:0000256" key="3">
    <source>
        <dbReference type="ARBA" id="ARBA00023125"/>
    </source>
</evidence>
<accession>A0A2L2BRH9</accession>
<dbReference type="InterPro" id="IPR036388">
    <property type="entry name" value="WH-like_DNA-bd_sf"/>
</dbReference>
<sequence>METTIDRRDDQELARVAHMHFVQRLDQKEIAHLIHASRSTVSRMIKEAMNRGLVEISVRFPVHRRMDWEQQLAAHLGLSQVVVVEGDARSAPNVRDALGRIGAGLVADSLPNPGTLGVCWGRSIGHVVDHLFNPTQSTLSVIQMIGSMRISDDASNGVELARKASNKLGAKLELLSAPLMLDSVAAAESLRQQSAVSHVLERSAQADVALVGLGALAPESSALVGAGYITQKDTAQLAGLGAVGDVAGIFIDEQGVPVSTEFSSRVIGVDIEKLKNIPQTISIAYGASKIKIINAAAQSGYITTLLTDSATAQALLPSVSSAHKENPPT</sequence>
<name>A0A2L2BRH9_9MICO</name>
<keyword evidence="4" id="KW-0804">Transcription</keyword>
<dbReference type="GO" id="GO:0003677">
    <property type="term" value="F:DNA binding"/>
    <property type="evidence" value="ECO:0007669"/>
    <property type="project" value="UniProtKB-KW"/>
</dbReference>
<evidence type="ECO:0000256" key="1">
    <source>
        <dbReference type="ARBA" id="ARBA00010466"/>
    </source>
</evidence>
<dbReference type="RefSeq" id="WP_104913720.1">
    <property type="nucleotide sequence ID" value="NZ_CP026923.1"/>
</dbReference>
<dbReference type="InterPro" id="IPR051054">
    <property type="entry name" value="SorC_transcr_regulators"/>
</dbReference>
<dbReference type="InterPro" id="IPR037171">
    <property type="entry name" value="NagB/RpiA_transferase-like"/>
</dbReference>